<evidence type="ECO:0000256" key="1">
    <source>
        <dbReference type="SAM" id="Phobius"/>
    </source>
</evidence>
<dbReference type="GO" id="GO:0005886">
    <property type="term" value="C:plasma membrane"/>
    <property type="evidence" value="ECO:0007669"/>
    <property type="project" value="UniProtKB-SubCell"/>
</dbReference>
<dbReference type="GO" id="GO:0140359">
    <property type="term" value="F:ABC-type transporter activity"/>
    <property type="evidence" value="ECO:0007669"/>
    <property type="project" value="InterPro"/>
</dbReference>
<dbReference type="Pfam" id="PF12679">
    <property type="entry name" value="ABC2_membrane_2"/>
    <property type="match status" value="1"/>
</dbReference>
<proteinExistence type="predicted"/>
<evidence type="ECO:0000313" key="2">
    <source>
        <dbReference type="EMBL" id="SFL60108.1"/>
    </source>
</evidence>
<sequence length="247" mass="28447">MDTGEPEEFRGGECIMVHILWREFTDSFKSIRSILIILFLTFISYQSASFFENNPGLVEEFFSTGGAESSIYTAAISLIVLMFGFLFVFAISHDIINKEIEMRTIRLLVTKIPRWQIVIGKFIGILLFWVVTILISYVILTVISGTWHFLDYLQTILFLFYAISFVLFISTIVLKSKLTMFLGIILGISLPIVGLVSVFSDKWYMIPFKYLLPYNYMENASFSMLILLIIGIAYLLISVVIMRRRDL</sequence>
<feature type="transmembrane region" description="Helical" evidence="1">
    <location>
        <begin position="220"/>
        <end position="242"/>
    </location>
</feature>
<gene>
    <name evidence="2" type="ORF">SAMN04487943_102399</name>
</gene>
<feature type="transmembrane region" description="Helical" evidence="1">
    <location>
        <begin position="152"/>
        <end position="174"/>
    </location>
</feature>
<keyword evidence="3" id="KW-1185">Reference proteome</keyword>
<dbReference type="EMBL" id="FOTR01000002">
    <property type="protein sequence ID" value="SFL60108.1"/>
    <property type="molecule type" value="Genomic_DNA"/>
</dbReference>
<keyword evidence="1" id="KW-1133">Transmembrane helix</keyword>
<dbReference type="PANTHER" id="PTHR43471">
    <property type="entry name" value="ABC TRANSPORTER PERMEASE"/>
    <property type="match status" value="1"/>
</dbReference>
<feature type="transmembrane region" description="Helical" evidence="1">
    <location>
        <begin position="181"/>
        <end position="200"/>
    </location>
</feature>
<dbReference type="Proteomes" id="UP000198565">
    <property type="component" value="Unassembled WGS sequence"/>
</dbReference>
<evidence type="ECO:0000313" key="3">
    <source>
        <dbReference type="Proteomes" id="UP000198565"/>
    </source>
</evidence>
<keyword evidence="1" id="KW-0812">Transmembrane</keyword>
<protein>
    <submittedName>
        <fullName evidence="2">ABC-2 type transport system permease protein</fullName>
    </submittedName>
</protein>
<keyword evidence="1" id="KW-0472">Membrane</keyword>
<accession>A0A1I4J0D5</accession>
<dbReference type="STRING" id="334253.SAMN04487943_102399"/>
<reference evidence="3" key="1">
    <citation type="submission" date="2016-10" db="EMBL/GenBank/DDBJ databases">
        <authorList>
            <person name="Varghese N."/>
            <person name="Submissions S."/>
        </authorList>
    </citation>
    <scope>NUCLEOTIDE SEQUENCE [LARGE SCALE GENOMIC DNA]</scope>
    <source>
        <strain evidence="3">CGMCC 1.4250</strain>
    </source>
</reference>
<feature type="transmembrane region" description="Helical" evidence="1">
    <location>
        <begin position="117"/>
        <end position="140"/>
    </location>
</feature>
<dbReference type="AlphaFoldDB" id="A0A1I4J0D5"/>
<feature type="transmembrane region" description="Helical" evidence="1">
    <location>
        <begin position="31"/>
        <end position="51"/>
    </location>
</feature>
<organism evidence="2 3">
    <name type="scientific">Gracilibacillus orientalis</name>
    <dbReference type="NCBI Taxonomy" id="334253"/>
    <lineage>
        <taxon>Bacteria</taxon>
        <taxon>Bacillati</taxon>
        <taxon>Bacillota</taxon>
        <taxon>Bacilli</taxon>
        <taxon>Bacillales</taxon>
        <taxon>Bacillaceae</taxon>
        <taxon>Gracilibacillus</taxon>
    </lineage>
</organism>
<feature type="transmembrane region" description="Helical" evidence="1">
    <location>
        <begin position="71"/>
        <end position="96"/>
    </location>
</feature>
<name>A0A1I4J0D5_9BACI</name>